<dbReference type="SUPFAM" id="SSF52540">
    <property type="entry name" value="P-loop containing nucleoside triphosphate hydrolases"/>
    <property type="match status" value="1"/>
</dbReference>
<feature type="region of interest" description="Disordered" evidence="2">
    <location>
        <begin position="1"/>
        <end position="23"/>
    </location>
</feature>
<dbReference type="Pfam" id="PF00931">
    <property type="entry name" value="NB-ARC"/>
    <property type="match status" value="1"/>
</dbReference>
<dbReference type="PRINTS" id="PR00364">
    <property type="entry name" value="DISEASERSIST"/>
</dbReference>
<reference evidence="4" key="1">
    <citation type="submission" date="2020-03" db="EMBL/GenBank/DDBJ databases">
        <title>A high-quality chromosome-level genome assembly of a woody plant with both climbing and erect habits, Rhamnella rubrinervis.</title>
        <authorList>
            <person name="Lu Z."/>
            <person name="Yang Y."/>
            <person name="Zhu X."/>
            <person name="Sun Y."/>
        </authorList>
    </citation>
    <scope>NUCLEOTIDE SEQUENCE</scope>
    <source>
        <strain evidence="4">BYM</strain>
        <tissue evidence="4">Leaf</tissue>
    </source>
</reference>
<dbReference type="FunFam" id="3.40.50.300:FF:001091">
    <property type="entry name" value="Probable disease resistance protein At1g61300"/>
    <property type="match status" value="1"/>
</dbReference>
<evidence type="ECO:0000256" key="2">
    <source>
        <dbReference type="SAM" id="MobiDB-lite"/>
    </source>
</evidence>
<dbReference type="EMBL" id="VOIH02000011">
    <property type="protein sequence ID" value="KAF3434445.1"/>
    <property type="molecule type" value="Genomic_DNA"/>
</dbReference>
<organism evidence="4 5">
    <name type="scientific">Rhamnella rubrinervis</name>
    <dbReference type="NCBI Taxonomy" id="2594499"/>
    <lineage>
        <taxon>Eukaryota</taxon>
        <taxon>Viridiplantae</taxon>
        <taxon>Streptophyta</taxon>
        <taxon>Embryophyta</taxon>
        <taxon>Tracheophyta</taxon>
        <taxon>Spermatophyta</taxon>
        <taxon>Magnoliopsida</taxon>
        <taxon>eudicotyledons</taxon>
        <taxon>Gunneridae</taxon>
        <taxon>Pentapetalae</taxon>
        <taxon>rosids</taxon>
        <taxon>fabids</taxon>
        <taxon>Rosales</taxon>
        <taxon>Rhamnaceae</taxon>
        <taxon>rhamnoid group</taxon>
        <taxon>Rhamneae</taxon>
        <taxon>Rhamnella</taxon>
    </lineage>
</organism>
<dbReference type="GO" id="GO:0006952">
    <property type="term" value="P:defense response"/>
    <property type="evidence" value="ECO:0007669"/>
    <property type="project" value="UniProtKB-KW"/>
</dbReference>
<dbReference type="PANTHER" id="PTHR33463">
    <property type="entry name" value="NB-ARC DOMAIN-CONTAINING PROTEIN-RELATED"/>
    <property type="match status" value="1"/>
</dbReference>
<keyword evidence="5" id="KW-1185">Reference proteome</keyword>
<name>A0A8K0DVB3_9ROSA</name>
<accession>A0A8K0DVB3</accession>
<evidence type="ECO:0000313" key="4">
    <source>
        <dbReference type="EMBL" id="KAF3434445.1"/>
    </source>
</evidence>
<evidence type="ECO:0000313" key="5">
    <source>
        <dbReference type="Proteomes" id="UP000796880"/>
    </source>
</evidence>
<dbReference type="GO" id="GO:0043531">
    <property type="term" value="F:ADP binding"/>
    <property type="evidence" value="ECO:0007669"/>
    <property type="project" value="InterPro"/>
</dbReference>
<sequence>MQENLKTQARDLRDAKERVQHSVDKARRRGEEIEADVGNWLNRVDVICEELESFVKDTAQANIGCSSELSLNLVLRYQLGRKAKKMPQDVVEIKGAARSSKISYLPVLRSIFQIEGFMAFDTRNSTLMGIMKALVDGNVSMIGVYGMAGVGKTTLIKEVARRALQENLFNDVLLIVVSQTPNHVGIQQEIADKLGLAFHETSISARADRLRHRLRKEEKFIIIVDDIRKKLDLLDIGICFEDNQNGCKILLTSRFQDVLSKHVSVQKNLPVEVLSKDEAWNWFSQISSHINEHHVEKDGSPHSKNSIFGVGKTETVDSEQVQIST</sequence>
<feature type="domain" description="AAA+ ATPase" evidence="3">
    <location>
        <begin position="138"/>
        <end position="275"/>
    </location>
</feature>
<proteinExistence type="predicted"/>
<dbReference type="InterPro" id="IPR027417">
    <property type="entry name" value="P-loop_NTPase"/>
</dbReference>
<protein>
    <recommendedName>
        <fullName evidence="3">AAA+ ATPase domain-containing protein</fullName>
    </recommendedName>
</protein>
<dbReference type="Gene3D" id="3.40.50.300">
    <property type="entry name" value="P-loop containing nucleotide triphosphate hydrolases"/>
    <property type="match status" value="1"/>
</dbReference>
<dbReference type="PANTHER" id="PTHR33463:SF198">
    <property type="entry name" value="RPP4C3"/>
    <property type="match status" value="1"/>
</dbReference>
<dbReference type="SMART" id="SM00382">
    <property type="entry name" value="AAA"/>
    <property type="match status" value="1"/>
</dbReference>
<dbReference type="InterPro" id="IPR003593">
    <property type="entry name" value="AAA+_ATPase"/>
</dbReference>
<dbReference type="InterPro" id="IPR050905">
    <property type="entry name" value="Plant_NBS-LRR"/>
</dbReference>
<keyword evidence="1" id="KW-0611">Plant defense</keyword>
<dbReference type="Proteomes" id="UP000796880">
    <property type="component" value="Unassembled WGS sequence"/>
</dbReference>
<dbReference type="AlphaFoldDB" id="A0A8K0DVB3"/>
<evidence type="ECO:0000259" key="3">
    <source>
        <dbReference type="SMART" id="SM00382"/>
    </source>
</evidence>
<comment type="caution">
    <text evidence="4">The sequence shown here is derived from an EMBL/GenBank/DDBJ whole genome shotgun (WGS) entry which is preliminary data.</text>
</comment>
<feature type="compositionally biased region" description="Basic and acidic residues" evidence="2">
    <location>
        <begin position="8"/>
        <end position="23"/>
    </location>
</feature>
<dbReference type="OrthoDB" id="1436626at2759"/>
<evidence type="ECO:0000256" key="1">
    <source>
        <dbReference type="ARBA" id="ARBA00022821"/>
    </source>
</evidence>
<gene>
    <name evidence="4" type="ORF">FNV43_RR25548</name>
</gene>
<dbReference type="InterPro" id="IPR002182">
    <property type="entry name" value="NB-ARC"/>
</dbReference>